<proteinExistence type="predicted"/>
<keyword evidence="2" id="KW-1185">Reference proteome</keyword>
<gene>
    <name evidence="1" type="ORF">KB449_12230</name>
</gene>
<accession>A0ABT6TFW9</accession>
<evidence type="ECO:0000313" key="1">
    <source>
        <dbReference type="EMBL" id="MDI4645739.1"/>
    </source>
</evidence>
<dbReference type="EMBL" id="JAGRPV010000001">
    <property type="protein sequence ID" value="MDI4645739.1"/>
    <property type="molecule type" value="Genomic_DNA"/>
</dbReference>
<name>A0ABT6TFW9_9BACL</name>
<dbReference type="RefSeq" id="WP_282908640.1">
    <property type="nucleotide sequence ID" value="NZ_JAGRPV010000001.1"/>
</dbReference>
<organism evidence="1 2">
    <name type="scientific">Cohnella hashimotonis</name>
    <dbReference type="NCBI Taxonomy" id="2826895"/>
    <lineage>
        <taxon>Bacteria</taxon>
        <taxon>Bacillati</taxon>
        <taxon>Bacillota</taxon>
        <taxon>Bacilli</taxon>
        <taxon>Bacillales</taxon>
        <taxon>Paenibacillaceae</taxon>
        <taxon>Cohnella</taxon>
    </lineage>
</organism>
<protein>
    <submittedName>
        <fullName evidence="1">Uncharacterized protein</fullName>
    </submittedName>
</protein>
<dbReference type="Proteomes" id="UP001161691">
    <property type="component" value="Unassembled WGS sequence"/>
</dbReference>
<comment type="caution">
    <text evidence="1">The sequence shown here is derived from an EMBL/GenBank/DDBJ whole genome shotgun (WGS) entry which is preliminary data.</text>
</comment>
<sequence>MILAQPSELKSVIKQLKKSDHQTIESAIGLFSLKNNEKSALKKAFVKNDSASAKETYWV</sequence>
<evidence type="ECO:0000313" key="2">
    <source>
        <dbReference type="Proteomes" id="UP001161691"/>
    </source>
</evidence>
<reference evidence="1" key="1">
    <citation type="submission" date="2023-04" db="EMBL/GenBank/DDBJ databases">
        <title>Comparative genomic analysis of Cohnella hashimotonis sp. nov., isolated from the International Space Station.</title>
        <authorList>
            <person name="Venkateswaran K."/>
            <person name="Simpson A."/>
        </authorList>
    </citation>
    <scope>NUCLEOTIDE SEQUENCE</scope>
    <source>
        <strain evidence="1">F6_2S_P_1</strain>
    </source>
</reference>